<feature type="coiled-coil region" evidence="16">
    <location>
        <begin position="3330"/>
        <end position="3364"/>
    </location>
</feature>
<dbReference type="FunFam" id="1.20.58.60:FF:000190">
    <property type="entry name" value="Nesprin-1 isoform 1"/>
    <property type="match status" value="1"/>
</dbReference>
<keyword evidence="9 16" id="KW-0175">Coiled coil</keyword>
<feature type="coiled-coil region" evidence="16">
    <location>
        <begin position="3899"/>
        <end position="3926"/>
    </location>
</feature>
<dbReference type="SMART" id="SM01249">
    <property type="entry name" value="KASH"/>
    <property type="match status" value="1"/>
</dbReference>
<feature type="coiled-coil region" evidence="16">
    <location>
        <begin position="1189"/>
        <end position="1257"/>
    </location>
</feature>
<feature type="domain" description="Calponin-homology (CH)" evidence="19">
    <location>
        <begin position="27"/>
        <end position="141"/>
    </location>
</feature>
<feature type="coiled-coil region" evidence="16">
    <location>
        <begin position="447"/>
        <end position="474"/>
    </location>
</feature>
<evidence type="ECO:0000256" key="2">
    <source>
        <dbReference type="ARBA" id="ARBA00004245"/>
    </source>
</evidence>
<dbReference type="SUPFAM" id="SSF47576">
    <property type="entry name" value="Calponin-homology domain, CH-domain"/>
    <property type="match status" value="1"/>
</dbReference>
<feature type="coiled-coil region" evidence="16">
    <location>
        <begin position="3509"/>
        <end position="3572"/>
    </location>
</feature>
<dbReference type="InterPro" id="IPR057932">
    <property type="entry name" value="Spectrin_SYNE1_3"/>
</dbReference>
<feature type="coiled-coil region" evidence="16">
    <location>
        <begin position="630"/>
        <end position="657"/>
    </location>
</feature>
<feature type="coiled-coil region" evidence="16">
    <location>
        <begin position="5113"/>
        <end position="5140"/>
    </location>
</feature>
<feature type="compositionally biased region" description="Polar residues" evidence="17">
    <location>
        <begin position="7893"/>
        <end position="7906"/>
    </location>
</feature>
<evidence type="ECO:0000256" key="7">
    <source>
        <dbReference type="ARBA" id="ARBA00022737"/>
    </source>
</evidence>
<proteinExistence type="inferred from homology"/>
<feature type="compositionally biased region" description="Polar residues" evidence="17">
    <location>
        <begin position="5208"/>
        <end position="5220"/>
    </location>
</feature>
<feature type="coiled-coil region" evidence="16">
    <location>
        <begin position="2427"/>
        <end position="2454"/>
    </location>
</feature>
<evidence type="ECO:0000256" key="10">
    <source>
        <dbReference type="ARBA" id="ARBA00023136"/>
    </source>
</evidence>
<evidence type="ECO:0000256" key="9">
    <source>
        <dbReference type="ARBA" id="ARBA00023054"/>
    </source>
</evidence>
<comment type="subcellular location">
    <subcellularLocation>
        <location evidence="2">Cytoplasm</location>
        <location evidence="2">Cytoskeleton</location>
    </subcellularLocation>
    <subcellularLocation>
        <location evidence="1">Cytoplasm</location>
        <location evidence="1">Myofibril</location>
        <location evidence="1">Sarcomere</location>
    </subcellularLocation>
    <subcellularLocation>
        <location evidence="14">Nucleus outer membrane</location>
        <topology evidence="14">Single-pass type IV membrane protein</topology>
    </subcellularLocation>
</comment>
<keyword evidence="4" id="KW-0963">Cytoplasm</keyword>
<dbReference type="FunFam" id="1.20.58.60:FF:000231">
    <property type="entry name" value="Spectrin repeat containing, nuclear envelope 1a"/>
    <property type="match status" value="1"/>
</dbReference>
<dbReference type="CDD" id="cd00176">
    <property type="entry name" value="SPEC"/>
    <property type="match status" value="7"/>
</dbReference>
<dbReference type="InterPro" id="IPR018159">
    <property type="entry name" value="Spectrin/alpha-actinin"/>
</dbReference>
<feature type="topological domain" description="Perinuclear space" evidence="15">
    <location>
        <begin position="7961"/>
        <end position="7991"/>
    </location>
</feature>
<dbReference type="InterPro" id="IPR001715">
    <property type="entry name" value="CH_dom"/>
</dbReference>
<dbReference type="GO" id="GO:0005856">
    <property type="term" value="C:cytoskeleton"/>
    <property type="evidence" value="ECO:0007669"/>
    <property type="project" value="UniProtKB-SubCell"/>
</dbReference>
<evidence type="ECO:0000259" key="19">
    <source>
        <dbReference type="PROSITE" id="PS50021"/>
    </source>
</evidence>
<reference evidence="21" key="1">
    <citation type="submission" date="2025-08" db="UniProtKB">
        <authorList>
            <consortium name="Ensembl"/>
        </authorList>
    </citation>
    <scope>IDENTIFICATION</scope>
</reference>
<dbReference type="CDD" id="cd21241">
    <property type="entry name" value="CH_SYNE1_rpt1"/>
    <property type="match status" value="1"/>
</dbReference>
<dbReference type="SMART" id="SM00150">
    <property type="entry name" value="SPEC"/>
    <property type="match status" value="33"/>
</dbReference>
<keyword evidence="11" id="KW-0009">Actin-binding</keyword>
<evidence type="ECO:0000313" key="21">
    <source>
        <dbReference type="Ensembl" id="ENSOTSP00005030723.2"/>
    </source>
</evidence>
<evidence type="ECO:0000256" key="4">
    <source>
        <dbReference type="ARBA" id="ARBA00022490"/>
    </source>
</evidence>
<dbReference type="Pfam" id="PF00307">
    <property type="entry name" value="CH"/>
    <property type="match status" value="2"/>
</dbReference>
<dbReference type="FunFam" id="1.20.58.60:FF:000126">
    <property type="entry name" value="Spectrin repeat containing, nuclear envelope 1a"/>
    <property type="match status" value="1"/>
</dbReference>
<evidence type="ECO:0000313" key="22">
    <source>
        <dbReference type="Proteomes" id="UP000694402"/>
    </source>
</evidence>
<dbReference type="PROSITE" id="PS00020">
    <property type="entry name" value="ACTININ_2"/>
    <property type="match status" value="1"/>
</dbReference>
<feature type="coiled-coil region" evidence="16">
    <location>
        <begin position="6226"/>
        <end position="6253"/>
    </location>
</feature>
<dbReference type="InterPro" id="IPR056887">
    <property type="entry name" value="SYNE1/2_dom"/>
</dbReference>
<evidence type="ECO:0000256" key="13">
    <source>
        <dbReference type="ARBA" id="ARBA00023242"/>
    </source>
</evidence>
<dbReference type="InterPro" id="IPR036872">
    <property type="entry name" value="CH_dom_sf"/>
</dbReference>
<evidence type="ECO:0000256" key="17">
    <source>
        <dbReference type="SAM" id="MobiDB-lite"/>
    </source>
</evidence>
<accession>A0A8C8F815</accession>
<evidence type="ECO:0000256" key="11">
    <source>
        <dbReference type="ARBA" id="ARBA00023203"/>
    </source>
</evidence>
<dbReference type="GO" id="GO:0030017">
    <property type="term" value="C:sarcomere"/>
    <property type="evidence" value="ECO:0007669"/>
    <property type="project" value="UniProtKB-SubCell"/>
</dbReference>
<feature type="region of interest" description="Disordered" evidence="17">
    <location>
        <begin position="5184"/>
        <end position="5221"/>
    </location>
</feature>
<feature type="coiled-coil region" evidence="16">
    <location>
        <begin position="1780"/>
        <end position="1814"/>
    </location>
</feature>
<dbReference type="PANTHER" id="PTHR14514:SF3">
    <property type="entry name" value="NESPRIN-1"/>
    <property type="match status" value="1"/>
</dbReference>
<dbReference type="FunFam" id="1.20.58.60:FF:000073">
    <property type="entry name" value="Nesprin-1 isoform 1"/>
    <property type="match status" value="1"/>
</dbReference>
<dbReference type="PROSITE" id="PS50021">
    <property type="entry name" value="CH"/>
    <property type="match status" value="2"/>
</dbReference>
<dbReference type="FunFam" id="1.10.418.10:FF:000037">
    <property type="entry name" value="nesprin-1 isoform X1"/>
    <property type="match status" value="1"/>
</dbReference>
<evidence type="ECO:0000256" key="15">
    <source>
        <dbReference type="PROSITE-ProRule" id="PRU00385"/>
    </source>
</evidence>
<evidence type="ECO:0000256" key="3">
    <source>
        <dbReference type="ARBA" id="ARBA00008619"/>
    </source>
</evidence>
<feature type="coiled-coil region" evidence="16">
    <location>
        <begin position="5482"/>
        <end position="5516"/>
    </location>
</feature>
<keyword evidence="7" id="KW-0677">Repeat</keyword>
<protein>
    <recommendedName>
        <fullName evidence="23">Spectrin repeat containing, nuclear envelope 1b</fullName>
    </recommendedName>
</protein>
<evidence type="ECO:0000256" key="18">
    <source>
        <dbReference type="SAM" id="Phobius"/>
    </source>
</evidence>
<feature type="region of interest" description="Disordered" evidence="17">
    <location>
        <begin position="7445"/>
        <end position="7465"/>
    </location>
</feature>
<evidence type="ECO:0000256" key="1">
    <source>
        <dbReference type="ARBA" id="ARBA00004204"/>
    </source>
</evidence>
<dbReference type="PANTHER" id="PTHR14514">
    <property type="entry name" value="PKA ANCHORING PROTEIN"/>
    <property type="match status" value="1"/>
</dbReference>
<evidence type="ECO:0000259" key="20">
    <source>
        <dbReference type="PROSITE" id="PS51049"/>
    </source>
</evidence>
<feature type="coiled-coil region" evidence="16">
    <location>
        <begin position="1552"/>
        <end position="1609"/>
    </location>
</feature>
<dbReference type="PROSITE" id="PS00019">
    <property type="entry name" value="ACTININ_1"/>
    <property type="match status" value="1"/>
</dbReference>
<feature type="coiled-coil region" evidence="16">
    <location>
        <begin position="5695"/>
        <end position="5722"/>
    </location>
</feature>
<dbReference type="InterPro" id="IPR001589">
    <property type="entry name" value="Actinin_actin-bd_CS"/>
</dbReference>
<dbReference type="InterPro" id="IPR012315">
    <property type="entry name" value="KASH"/>
</dbReference>
<dbReference type="Pfam" id="PF25803">
    <property type="entry name" value="Spectrin_SYNE1_2"/>
    <property type="match status" value="1"/>
</dbReference>
<dbReference type="Pfam" id="PF25034">
    <property type="entry name" value="Spectrin_SYNE1"/>
    <property type="match status" value="1"/>
</dbReference>
<feature type="domain" description="Calponin-homology (CH)" evidence="19">
    <location>
        <begin position="187"/>
        <end position="291"/>
    </location>
</feature>
<evidence type="ECO:0000256" key="6">
    <source>
        <dbReference type="ARBA" id="ARBA00022692"/>
    </source>
</evidence>
<dbReference type="InterPro" id="IPR047291">
    <property type="entry name" value="CH_SYNE1_rpt2"/>
</dbReference>
<dbReference type="FunFam" id="1.20.58.60:FF:000480">
    <property type="entry name" value="Spectrin repeat containing, nuclear envelope 1a"/>
    <property type="match status" value="1"/>
</dbReference>
<evidence type="ECO:0000256" key="12">
    <source>
        <dbReference type="ARBA" id="ARBA00023212"/>
    </source>
</evidence>
<dbReference type="SMART" id="SM00033">
    <property type="entry name" value="CH"/>
    <property type="match status" value="2"/>
</dbReference>
<dbReference type="Pfam" id="PF00435">
    <property type="entry name" value="Spectrin"/>
    <property type="match status" value="8"/>
</dbReference>
<feature type="coiled-coil region" evidence="16">
    <location>
        <begin position="4613"/>
        <end position="4640"/>
    </location>
</feature>
<feature type="compositionally biased region" description="Low complexity" evidence="17">
    <location>
        <begin position="7917"/>
        <end position="7928"/>
    </location>
</feature>
<dbReference type="FunFam" id="1.20.58.60:FF:000119">
    <property type="entry name" value="nesprin-1 isoform X2"/>
    <property type="match status" value="1"/>
</dbReference>
<gene>
    <name evidence="21" type="primary">LOC112255798</name>
</gene>
<evidence type="ECO:0008006" key="23">
    <source>
        <dbReference type="Google" id="ProtNLM"/>
    </source>
</evidence>
<name>A0A8C8F815_ONCTS</name>
<evidence type="ECO:0000256" key="5">
    <source>
        <dbReference type="ARBA" id="ARBA00022553"/>
    </source>
</evidence>
<dbReference type="GO" id="GO:0003779">
    <property type="term" value="F:actin binding"/>
    <property type="evidence" value="ECO:0007669"/>
    <property type="project" value="UniProtKB-KW"/>
</dbReference>
<reference evidence="21" key="2">
    <citation type="submission" date="2025-09" db="UniProtKB">
        <authorList>
            <consortium name="Ensembl"/>
        </authorList>
    </citation>
    <scope>IDENTIFICATION</scope>
</reference>
<keyword evidence="22" id="KW-1185">Reference proteome</keyword>
<keyword evidence="12" id="KW-0206">Cytoskeleton</keyword>
<keyword evidence="5" id="KW-0597">Phosphoprotein</keyword>
<dbReference type="FunFam" id="1.20.58.60:FF:000112">
    <property type="entry name" value="nesprin-1 isoform X4"/>
    <property type="match status" value="1"/>
</dbReference>
<dbReference type="FunFam" id="1.20.58.60:FF:000233">
    <property type="entry name" value="nesprin-1 isoform X9"/>
    <property type="match status" value="1"/>
</dbReference>
<feature type="transmembrane region" description="Helical" evidence="18">
    <location>
        <begin position="7937"/>
        <end position="7961"/>
    </location>
</feature>
<dbReference type="PROSITE" id="PS51049">
    <property type="entry name" value="KASH"/>
    <property type="match status" value="1"/>
</dbReference>
<dbReference type="GO" id="GO:0005640">
    <property type="term" value="C:nuclear outer membrane"/>
    <property type="evidence" value="ECO:0007669"/>
    <property type="project" value="UniProtKB-SubCell"/>
</dbReference>
<dbReference type="Ensembl" id="ENSOTST00005033263.2">
    <property type="protein sequence ID" value="ENSOTSP00005030723.2"/>
    <property type="gene ID" value="ENSOTSG00005012700.2"/>
</dbReference>
<evidence type="ECO:0000256" key="8">
    <source>
        <dbReference type="ARBA" id="ARBA00022989"/>
    </source>
</evidence>
<comment type="similarity">
    <text evidence="3">Belongs to the nesprin family.</text>
</comment>
<dbReference type="InterPro" id="IPR002017">
    <property type="entry name" value="Spectrin_repeat"/>
</dbReference>
<feature type="region of interest" description="Disordered" evidence="17">
    <location>
        <begin position="7859"/>
        <end position="7928"/>
    </location>
</feature>
<feature type="coiled-coil region" evidence="16">
    <location>
        <begin position="4446"/>
        <end position="4495"/>
    </location>
</feature>
<keyword evidence="10 15" id="KW-0472">Membrane</keyword>
<dbReference type="InterPro" id="IPR057057">
    <property type="entry name" value="Spectrin_SYNE1"/>
</dbReference>
<dbReference type="FunFam" id="1.10.418.10:FF:000033">
    <property type="entry name" value="nesprin-1 isoform X1"/>
    <property type="match status" value="1"/>
</dbReference>
<dbReference type="SUPFAM" id="SSF46966">
    <property type="entry name" value="Spectrin repeat"/>
    <property type="match status" value="35"/>
</dbReference>
<feature type="coiled-coil region" evidence="16">
    <location>
        <begin position="2669"/>
        <end position="2699"/>
    </location>
</feature>
<keyword evidence="13" id="KW-0539">Nucleus</keyword>
<evidence type="ECO:0000256" key="16">
    <source>
        <dbReference type="SAM" id="Coils"/>
    </source>
</evidence>
<dbReference type="Gene3D" id="1.20.58.60">
    <property type="match status" value="26"/>
</dbReference>
<feature type="topological domain" description="Cytoplasmic" evidence="15">
    <location>
        <begin position="1"/>
        <end position="7939"/>
    </location>
</feature>
<dbReference type="Gene3D" id="1.10.418.10">
    <property type="entry name" value="Calponin-like domain"/>
    <property type="match status" value="2"/>
</dbReference>
<dbReference type="Pfam" id="PF25035">
    <property type="entry name" value="SYNE1"/>
    <property type="match status" value="1"/>
</dbReference>
<feature type="coiled-coil region" evidence="16">
    <location>
        <begin position="4164"/>
        <end position="4191"/>
    </location>
</feature>
<feature type="domain" description="KASH" evidence="20">
    <location>
        <begin position="7931"/>
        <end position="7991"/>
    </location>
</feature>
<dbReference type="Pfam" id="PF10541">
    <property type="entry name" value="KASH"/>
    <property type="match status" value="1"/>
</dbReference>
<keyword evidence="8 18" id="KW-1133">Transmembrane helix</keyword>
<dbReference type="CDD" id="cd21243">
    <property type="entry name" value="CH_SYNE1_rpt2"/>
    <property type="match status" value="1"/>
</dbReference>
<evidence type="ECO:0000256" key="14">
    <source>
        <dbReference type="ARBA" id="ARBA00046312"/>
    </source>
</evidence>
<feature type="compositionally biased region" description="Polar residues" evidence="17">
    <location>
        <begin position="7859"/>
        <end position="7881"/>
    </location>
</feature>
<sequence length="7991" mass="915242">MFCDIVTMFCDIMTMFCSTFITDEQEAVQKRTFTKWINSHLTKRKPPLEVTDLFEDIKDGVKLLALLEVLSGQRLPCEQGRQLKRIHWVSNIGTALRFLEGRKSVYRGSPIKLVNIHATDIADGRPSIVLGLIWTVILYFQIEELTSNLLALEALSSSTSSVDSMASSSETGSPALKREVAPKKFQGNAKKALLRWVQSTAAKYGIEVKDFGASWRSGVAFHSVVHAIRPDLVDMEVVRRRSNRENLEEAFSLAENELGIPRLLDPEDVDVDKPDEKSIMTYVAQFLKHYPNPHHSETDGQGEELLLRYILTFAPSIPNLQREERKVLRELKVWLEQLERDMLQVQGSEGNITDKYQGFKSFRVQYEIKMKQTEPLLQPVHKDGKLSVDQALVKQAWEHISSTLLDWHIHLDKSLPGPLGVIGALLHRAEIAQREEIPIQQAHEETANVIQRKLEQHKEILKNLESHKQTFQQIHRERSVNGVPVPPEHLQDMAERFNYVSTSSYAHLIKLEFWEIKYRLMAFLILAESKLKSWIIKYGRRDSVELLLQSYIIFIEGHMFFEQYETTFKALRQSADVYVKSDGSSEEAEGVGKFLSDASAQWRNLSVEVRSVRSMLEEVISNWEKYSSTVAGLQAWLEDAEQMLNQSENDKRDFFRNLPHWIQQHLDMNDAGNFLIETCDETVSRDLKQQLLILNGRWRELFVKVKHYARVDEVDKWKQDYQDCIATLKTFMDATNDKMTAPVQVSFLNVRTFVQDVEDIKNKVPAMEAACKTASRTAQLLVKDTPAEEVSTMLAVMASIKEEMSKVTIRLHLTCSFACWVMRIACEYVCICVSQAMINESTEWKNHVEVNSSLMKRFDESRGELEKVLKVAQAFLNERGNPEDLLKKHTEFFGQLDQQVLGAFLKTCDELTDTVPREEQQSLQETVRKLHKHWKDVQTEAPYHLLHLKVEVERSKLMVSMQECQSELTRENRHLVGMGSERLIKEHRDFFREKGPQSLCEKKLQLIEELCQKLPDSNPAHQTLDSSKKAYSELWEEIDSTHHNLMQHPDKWEEFNTRFSELSAWLSSKESQLRLLRDRANDPSKHGQVKATITVKLQEGNLGWLKSRLAVLIEICSETDAQSQAGAINKLSTNFKGLLSYLTESEKVVLAVGDCVQFREGVRGALDELVQGQQEVHLEVTRILDSETVREAQQLLQVHQEQLKRLRMKRKDVRQQIARGRQLQAEEGLGETLQLDLQSLETTLSNMDHTMDSQEKELEVSSLTRMYCLGLLEFLLLLFQCFRVITLFSSTKALDGMKNQWTRFGTEFEAFSSWISEKEKEMDALKSSAAPLGQQINTVKVLSVLSQLEAHSQALAQFISSGEAARIKARLTQIGSLESLKAALLPLSAGARRLSDREQAERAVAALQTSYDQSLGQAKEKQNTLEKVLSLWQNITFCKGGKYFFMALTVCDVPVICILYRIKELQSQLFQVEQFDQSLLKFSQWSENLLSTLHSTSLVNITDLHGVDGSGSRTSCRVLADGLRGELDTVRNLLGTKQSEAEALGALWSSFRQRKEQLLKNVEDIKEKADHQSLREPSPLALQQRLRFFNQLEDELQSQEHEEQWLRDKGQQLAQRDAELGSVFSIKLITVFSPVLIQHEAVKAEMLAKQSELDQFSSKGKLLLCDLKKIPDCEAQLMTTDMQTLVDQWLEVSERIENNIEHLSQSLALSDDVQQISEEIEGWTNSSMMELSESLNNLIGSQRMETRLSALQVNSSSVGLPHTTSAGANQYSVCLFQVLEADLRKKLSQVQKLCEQAKENLRDFSSQRKQLEDYITQMSDWLKSIEQSLMSSPIGSDLEDICRVKELQKDLQNQQGSIDSTRESLNTLCRKYPSEELAGLGSALTDLIKGYESVNQLSSRTLASLQHGLQKHFNGEDGWFLRGVIIKRCGICVSLDIQVCEEGEKLLLHLPKASADQVQQHISSIQQDWDCYVEQCRLNQQALEDSTAQLNGFEGRLKRLRQWLEHMEQRVTSELPEEKHRGLEKATLEGVEEYHQEVLKERDSFERLCQESQVLNEGGRGDGGETRAAAGLQSQHQALLRRVRERLRCCQVNLQEQEAFKETLQSTWSWLNGMKERLGTLNSTLGNKVTLEKRLGLVQDILLMKGEGEVKLNMAVGKGEQVLKHHSVEGQEAISSQLQNLKDAWASMLMTSMSCHSRLEWTVAQWSNYQDSKGQLQQWMESVEQEVGLALDQQPGLKEKAYLLERLRALQADVEAHAAPLARLTETAAELHEKTGDQAFGPEQRMELNAHFADITVQAMENRVTEHEHYLEAVRDFNDWLASAKEELQRWSDLSGDSTSVNRKLAKVQELIDSRQRGRERLSRVQRCGAATRDHTGSAGFEAVEREEAALLSAWEQWERGALQNRAGLETALSQLASSEQEFNCLAAQLEVDLQEFSSQLQEWRHRLSHAEGKNSREEAVQGWQIDTLEGLVKMEPMSDSLKFQLNGLCRFSKDLGTQSERVSSLIKEYNRLSLQASRECQNKEKLLEQQFRATFREFQQWLVNAKINTAKCFDVPQNLSEASSSLQKIQEFLSDREQGHSKLNAVVLSGELVVSIAAKDRVDAVRAKMSSAREDWKTLMSNLHQRETALQNLQSQMKDFEASVEPLQEWLNGTEVAVQESSTRLHDLTAKKQELHKLQSVLEELASQEVQLIRLREKAQLLWDGHAARKSFVHRVSQLSAQYLALTNLTKEKASRIDRIVNEHQLFSQGLKELQNWVADTSHMLQTYRTPTADKNVLDSRMIKLEALLTARQEKEIQLKMLVTRGESVQRNTSVEGVPVVCKNIQDLKDSWDTLLSASIQCKSQLEGALSQWTSYQEDVCQFVGWVERVEESLDPRDKQCSEMRDKTANLGKAKLLYEEVLSHSSLLDTITVKGANMAEHYVTQLELQDLQERYHTVKDNTKTAVGKAEELVQVHQEYERGLNVFEAWLEQEQEKLGCYTQLEGDVDTLEETLQKLQELQVQCTEGQALLNTLLDSRDQVVPWGVPQIEDRVLETLQQNWNLYQGKLGDTRTQLNSTLAKLRQMEQRFQGLDSWLNSMESKVYQEEVEGLSVLAQQVIDETHISSRVSTRATQLTSRYHALLLHLLESIKQLQVEVCCIEEAQNVFRTFSDWLSSAKNNFSTMAISISVVDRLTMERKMKTLEALQGDMEQGHSFLKTMREKTERAVAFLEEPEAEQLREEVDAHRSQLEGLMAGLRTEHSSLEKCISLSKDFLDKYKAQAQWLAETKALLSSPIELKAELYQKKAQLAKYKTIQQTVQSHESAVRSVVEKGEVLLDMVCDPTIRDNMNRLQTDYQELCTAAKAIMEEIASFEERLTSLKEKGDDLVSSCTTDQMQAKTSQQVKAHHQGTRDSYSAICSSAQCVYQSLDRELQKHVSHQDTLQQCQTWLSTVNEELLLHCQPPFGMQEALKQVKHYRALQEQASTYLDLVCSVCDLSDDAVRSTTAEVQQVKHTERMLSSQELCEGWREIKEQKQELSDQFQDMEQQLLSLSRRPAELETKIALNMLTQAKEFSQQLQNKQATLSRMTESVSRLTAGQDSPEHGEIGRLSHAWLGLFHQANRLKGQRQEDLQRIQEYHNCITAMEALFEQMSKEWDNLARTDAESSSEHLEALKKLAVALGDQKGTLEDLKDQRQKVTHHLNLDDKELVKEQISHFEQRWVQLQSLINRKIQDSVLTLEDMAKVEARLREAREWAEEQQPGLSEAMKMSPPPELAQSFLFDHLSICSELEAKQLLLAQAMSDADRLLAHLGLNECQHLQQLISDTQAEVESLSVKVTQRRKHLSKAFTERTQFLQAVNQSITWVQQNEKKAQAEEYIALLPDDLAKQVKACRNIQSSLKAYQSELTSLWSQGRDLMKDATQDEKVEMLTKLQELQNIFEKALQKCVQRLQELDNVLVSRKYFKADLEKTCQWLKQADIVTFPEINLMNGDLELNVQLLKYRQIVEQAMEYENLLLIVQRTGQEILPTLNEVDHCYLDEKLNALPQKYNSILALAKEKQEKIEQAILARKEYASFIDVTHKALKELEEQFHNLGLQPVGLQTEEVVNLLSDYKALQVDLGNLGLAVSELNQKKEGFRSTGQPWRPEELTQLVSLYNGLKRLIEQRVEHLDDTLESFEDHKAMAMQVDSELKATKEELVKVNAETQSAEERLKNYHALAGSLQSASSHLSRLMEQMDNLAPQLDKAAHDASREQVVLWQEELQSLQSAVGELIVECENRFVQSKDFETEVKRTLDWLQHIRDELGCAVVVVDVRVEKVQEEIRKQQIMQDEVQSRLRIVDALSSREKQKYTSANELVPAHVDLSLEEMAKLQADVQQAMSSKQITLEQALALCQKYHFRMQSACEWLEDAVAFLQLASLGVDVENYEECLRHCSLSFSWEQKFLDHLQELEALPPQLENLVNPTAKEQLRLNVESAQQKGVEVRDQLCVAKWKSYQEARQTVIELMNEAEQKLTEFSTAKAATFLEAEEKLRSHRSLVLMVNGFQEKLTGLEEQASQLELVGSEASKATISRSMTTVWQRWTRLRSVARGQERVLEDTAQEWGTFREKMVKLRSMVEDLQSHIIDCVVEKASKATLQSVLDQHELLIQDVERELSSLTLLRQYALSLLHDVEVPSPSPTSGQDELPSLKEIRAVQDHLESSNRADKTKRTQAGVELGDREGVEKNLSVVKAWIQETRELLPNPTSDIDALLQELEHVDKIAEQQQSKYLDLYTILPSEISMQLAEVSLALGAIQDQIQKTRDIKEDIISLLCSPQCLCDDLESCHRTLSELDAAVQEFDRRNPILAKQLSDAIVKLGDIHHHTARLAECRSIWLKKAGTHLEEYNEMLDFIVRWSEKAKGLVRANIIWNSSSHLQEQIRMDESVLRESRELHGDLQAMGEKVDLLSEVLQTENMSQQVCELSRHTEELQQTIRTRLQSLQDAAKSMEPLEYEVKTLQVALEQVQATLTSPDLSRQSLKEQLAQRQRLLSEMEGFKLQVQTVQLCQSALRVPEEVMPDLAICHTALGLQQEASQLQHVVIQQCNILQEAVVQYEQYEQEAKHFQGLIEDAHRVIQDRPIPTSTIQELQAQILHHEELAQKIKGYQEEIASLNSKCKMLTVKAKHDTMLLTVSDTERVGLTVEDLDGDIDKPSVLMMTAGRCHTLLSPVTEESGEEGTSSEISSPVCRSPSPSTHTQVSPTELSRSLSLSLSLSAPVQELNDPMFESEANLDDLQRSWQTLENVISEKQRSLYEALEKKQCNQGSLQSISSKMEAIEAKLNKPLEADRSTDSHMEAHQAVVEEVQRLQEEIDKLQTSFSDKLGSDAVDDTAHQLAMQSTLTVLSERMATIQMKASGERQLLEVVNDRLEEQHQEQTLRHYLNQADQMDQWLLSTREALRPSAEEEQLIDGQNMLQEIEQKVVALSELTMRSESLLLEGRQETRMDMREDTEQLARKLRTLKGSLLELQRMLQDKHINIQELEEQLAEQKKLLQSVASRGEEILIKQQHNEILLERETRAAQYQMRQRWDSQRKELSTKLQLLQKTLEQDHKQQVLTSPSINAYSQWATLVEMLFWFQPDLGKVIPMEQHLYQAVSATSSWLDDVENTLFSGPTLLTENAETQLQNQEVDHWLCAEDQVLLEDTLDCLTERLQTLDSALERRCEHMRTRMQELTAYQVSEAEEGLREFEQRITQLKTRGTELQAEQMSTNEMLKLQDAYEELVMTVGSRRSSLNQNMALKGQYERALQDLADLVDTAQDKMAGDQRVIASSVEEVQILLDKHKEFFQSLESHMILTETFFRKISGLVVPREKQALEEILTLAQGVLKQAHRRGVALEYILETWSRLVPDYQALCMQLEAVEGSIPTVGLVEETEESLTERSSLYQSLKGRMMEHQHKLSQVLEEGKRLQLSVCCPGLDTKLTVLGEHWLSNTTKVNKELQRLEAILKHWTRYQKESSELIGWLQSALERLDFWNNQAVVVPQEMETRRDHLSTFLDFCKEVESRSSLKNSVLTEGNQLLRLKRVGTAALRSDLARIDSEWTQLLTLIPGVQEKLHQLQMEKLASTHAISELVNWISLMENVIGEDEENLKGAVGSTVIQDYLQKYKGFRVDVRCKQLTVYFVNQSVLQISDQDVESRRSDQTDFAEKLGVMNRRWQLLQGLITERVQFLETLLEAWLNYENNIQGLKTWLLTQEGRLKRKPRIEDLTSVQNALNDCQEMEEKVKEKEGEVERVEEQACALIQNKTDEACAVVMETLQAVNHTWANLDHLIGQLKISLVSVLDQWSLYKLSSEEMNGYLMEGRYSVSRFRLLTGSLEAVHLQVESLQSLQEELEKQEGSLRKFGSVTHQLLNECHPSVSNSLNNTLKDVNARWSSLLEEISERLKSSKALLQLWQHYKELYGKSSSSVQLQEEQADRLLETACTKDITDEEVSTWIQDCSELLRAQAPVKASLQVIQELGDQLKQQVDTSTASAVQSDHLSLTQRLATVEQALSRQLTTLQTGVQDYETFSEQLGSLSRWMVEGEEALKIQDPNSSSDLSIIQDRMEELKRQILRFSSMAHDLGRLNELGYRLPLNDIEIKRMQNLNRSWSAANAQTTERFSYFNDLVLGSYIFGCWSLLSKLQSFLLQQQTFLEKCETWMEFLVQTEGKLAVEISGNYQSLMEQQRAHKLFQAEMFSRQQILHSIISDGQRMLAQGQVDDRDEFNRKLLLLSNQWQGVVRRAQQRQGIIDSLIRQWQRYRDMSEKLRKWLVEISHPAEALLAGAPVPLQQARSMMDAVQLKEKVLQRQQGSYILTVEAGKQLLLSADSRAEVSLQGELTDIQERWRHATICLEEQRRELDKLDKDWETCERGIEGSLEKLRKLKRQFSQSLPDHHEDLQAEQMRCKDLEKTFDGWTEDLAHLTVLRESLSSYISAEDLSVLQERMELLHRQWEEICHQLSLRQQQVGEKLSEWAVFKEKNRELCDWLTQMESKVSQNGDVRIEEMIEKLRKDYYEEIAVAQENKQQLYQLGERLAKASHENKASEIEHKLSMVGERWQHLLDLIGARLKKLRETLVAVQQLDKNMISLRSWLTHIETELSRPILYDTCDSQEIQRKLDLQQELQRDIEKHSTSVASALNLCEVLLHDCDVCATDTECDSIQQTTRNLDRRWRRICALSMERRLKIEETWRLWQKIIEDFMRFEEWLVTSEKTAALPNSSGVLYTVAKEELKKFEAFQCQSHESLTQLETINKQYRRLARENRTDSSCRLGEMSHDGNQRWDNLQKRVASILRRLKHFVSQREEFETARDSVVVWLTEMDLQLTNIEHFSECDIRAKIKQLRAFQQEISLTTGKVEHIFHQGEVLLQKSEPLDAAVIEEELEELRRYYQEVFGRVERYYKKLIRLPLTGEEYDVSFSDKEIELDEPGDLSSIPWSERLGDCLSSPLPSLTAPLRTGAERSGMGTPASMDSIPLEWDHDYDLRKRLESASGALGLASEHEEHGEKGNYQGSASASALSGQCSTLDSHILQLDRVLDPSQLHLQQTENVIRSRTPTGPELDASYMGYMRLLGECRSSIDTVKRVGYELKGEGEKASGLADPIDDDSQTTGVIQRWELLQAQALSKEMRLKQNLQQWQQFNSDLNAVWAWLEQAGEELEQQRRLDLSTDIQTIELRIKKLKELQKAVDKRKATVLSINLCSAEFVQSATEESQDLQARLKEMNNRWDRFGTSLGEWRAALQKALMQCHDFHEMSHGLLLWLENIDRRRNEIVPIDPIQDSNTLHEHHKTLLKIRCELLDTQRKVLSLQDMSLQLLVNSEGSDCLEAKEKVHVIGNRLKLLFKEVTRDLKELEKILDMNSSQQDLSTWSSADELDSTSGSISPVSGRSTPSRRRSQRGKCSMSQQTSGPSVSSPHRSHRYPVVGSASSPSEGKSSSSSSRFLYRVLRVAVPLQLLFLLLLVVMVCLVPVCEGDFDCSQSNNFARSFHPMLQYTNGPPPV</sequence>
<dbReference type="FunFam" id="1.20.58.60:FF:000139">
    <property type="entry name" value="nesprin-1 isoform X1"/>
    <property type="match status" value="1"/>
</dbReference>
<dbReference type="InterPro" id="IPR047290">
    <property type="entry name" value="CH_SYNE1_rpt1"/>
</dbReference>
<keyword evidence="6 15" id="KW-0812">Transmembrane</keyword>
<dbReference type="GeneTree" id="ENSGT00940000154481"/>
<feature type="coiled-coil region" evidence="16">
    <location>
        <begin position="5543"/>
        <end position="5570"/>
    </location>
</feature>
<dbReference type="FunFam" id="1.20.58.60:FF:000137">
    <property type="entry name" value="nesprin-1 isoform X2"/>
    <property type="match status" value="1"/>
</dbReference>
<organism evidence="21 22">
    <name type="scientific">Oncorhynchus tshawytscha</name>
    <name type="common">Chinook salmon</name>
    <name type="synonym">Salmo tshawytscha</name>
    <dbReference type="NCBI Taxonomy" id="74940"/>
    <lineage>
        <taxon>Eukaryota</taxon>
        <taxon>Metazoa</taxon>
        <taxon>Chordata</taxon>
        <taxon>Craniata</taxon>
        <taxon>Vertebrata</taxon>
        <taxon>Euteleostomi</taxon>
        <taxon>Actinopterygii</taxon>
        <taxon>Neopterygii</taxon>
        <taxon>Teleostei</taxon>
        <taxon>Protacanthopterygii</taxon>
        <taxon>Salmoniformes</taxon>
        <taxon>Salmonidae</taxon>
        <taxon>Salmoninae</taxon>
        <taxon>Oncorhynchus</taxon>
    </lineage>
</organism>
<dbReference type="Proteomes" id="UP000694402">
    <property type="component" value="Unassembled WGS sequence"/>
</dbReference>